<dbReference type="Gene3D" id="3.40.190.10">
    <property type="entry name" value="Periplasmic binding protein-like II"/>
    <property type="match status" value="2"/>
</dbReference>
<feature type="region of interest" description="Disordered" evidence="5">
    <location>
        <begin position="64"/>
        <end position="84"/>
    </location>
</feature>
<keyword evidence="4 6" id="KW-0732">Signal</keyword>
<name>A0A1H9IKC2_9ACTN</name>
<comment type="similarity">
    <text evidence="2">Belongs to the bacterial solute-binding protein 1 family.</text>
</comment>
<dbReference type="Pfam" id="PF13416">
    <property type="entry name" value="SBP_bac_8"/>
    <property type="match status" value="1"/>
</dbReference>
<dbReference type="GO" id="GO:0030313">
    <property type="term" value="C:cell envelope"/>
    <property type="evidence" value="ECO:0007669"/>
    <property type="project" value="UniProtKB-SubCell"/>
</dbReference>
<evidence type="ECO:0000256" key="4">
    <source>
        <dbReference type="ARBA" id="ARBA00022729"/>
    </source>
</evidence>
<dbReference type="EMBL" id="FOET01000014">
    <property type="protein sequence ID" value="SEQ74932.1"/>
    <property type="molecule type" value="Genomic_DNA"/>
</dbReference>
<evidence type="ECO:0000256" key="1">
    <source>
        <dbReference type="ARBA" id="ARBA00004196"/>
    </source>
</evidence>
<dbReference type="InterPro" id="IPR006059">
    <property type="entry name" value="SBP"/>
</dbReference>
<dbReference type="PANTHER" id="PTHR43649">
    <property type="entry name" value="ARABINOSE-BINDING PROTEIN-RELATED"/>
    <property type="match status" value="1"/>
</dbReference>
<dbReference type="RefSeq" id="WP_093662197.1">
    <property type="nucleotide sequence ID" value="NZ_FOET01000014.1"/>
</dbReference>
<evidence type="ECO:0000313" key="7">
    <source>
        <dbReference type="EMBL" id="SEQ74932.1"/>
    </source>
</evidence>
<evidence type="ECO:0000256" key="6">
    <source>
        <dbReference type="SAM" id="SignalP"/>
    </source>
</evidence>
<dbReference type="SUPFAM" id="SSF53850">
    <property type="entry name" value="Periplasmic binding protein-like II"/>
    <property type="match status" value="1"/>
</dbReference>
<evidence type="ECO:0000256" key="5">
    <source>
        <dbReference type="SAM" id="MobiDB-lite"/>
    </source>
</evidence>
<comment type="subcellular location">
    <subcellularLocation>
        <location evidence="1">Cell envelope</location>
    </subcellularLocation>
</comment>
<feature type="chain" id="PRO_5038551751" evidence="6">
    <location>
        <begin position="20"/>
        <end position="555"/>
    </location>
</feature>
<evidence type="ECO:0000313" key="8">
    <source>
        <dbReference type="Proteomes" id="UP000199055"/>
    </source>
</evidence>
<dbReference type="STRING" id="403935.SAMN05216481_11488"/>
<gene>
    <name evidence="7" type="ORF">SAMN05216481_11488</name>
</gene>
<proteinExistence type="inferred from homology"/>
<sequence length="555" mass="60965">MSQTTSPSRRTFLASTAVAAAAVGGVPLLSACSSEGGGNRNEGTTTKKDAAKILPTYVASKVVEPDIPGENGSRPGFTGKAEPYDALPASVPEKMGRGGEIAIMSPLWGTPPKKDCAYYRAVDEAIGVKVDWQTQDGNTYGEKLGAVLASSGIPDMVVIPSWEMQGKIPSAIDSRFADLGPYLSGDEVKKYPNLAAIPTAAWQMSIFGGKLKGLPIPAGAVDIIIPYYRQDVFEDKGWEVPTSPQEFTDLAKEITAPKSKVWACEDMKWTAFNVFGVLPDKPYCWQWQGEKLVHRIETDNYLEALEWTRKLYAAGVVHPDARTGQGDAGTRFTAGQSMITNDGNAKWYGWTFEQSEQNPDFRVQGMDIFGHDGGDPQLYFANPAGIWAFINRKASEETVQECLAIANFAAAPYGTKENRLVRYGVEGTHHTLKDGVPTKTGQGVTEVQDTYFFTASAEAVAAFPDHPQVVRDWCGWQQRMGAFMKKPLLYGMQVREPNRWANLSDQFEDLENDVVRGRKKVSDVQKAVEDWRRAGGDDLRDWYRKLIEDAGESAA</sequence>
<evidence type="ECO:0000256" key="3">
    <source>
        <dbReference type="ARBA" id="ARBA00022448"/>
    </source>
</evidence>
<dbReference type="PROSITE" id="PS51318">
    <property type="entry name" value="TAT"/>
    <property type="match status" value="1"/>
</dbReference>
<dbReference type="Proteomes" id="UP000199055">
    <property type="component" value="Unassembled WGS sequence"/>
</dbReference>
<dbReference type="AlphaFoldDB" id="A0A1H9IKC2"/>
<protein>
    <submittedName>
        <fullName evidence="7">Putative aldouronate transport system substrate-binding protein</fullName>
    </submittedName>
</protein>
<evidence type="ECO:0000256" key="2">
    <source>
        <dbReference type="ARBA" id="ARBA00008520"/>
    </source>
</evidence>
<keyword evidence="3" id="KW-0813">Transport</keyword>
<dbReference type="InterPro" id="IPR006311">
    <property type="entry name" value="TAT_signal"/>
</dbReference>
<reference evidence="7 8" key="1">
    <citation type="submission" date="2016-10" db="EMBL/GenBank/DDBJ databases">
        <authorList>
            <person name="de Groot N.N."/>
        </authorList>
    </citation>
    <scope>NUCLEOTIDE SEQUENCE [LARGE SCALE GENOMIC DNA]</scope>
    <source>
        <strain evidence="7 8">CGMCC 4.3519</strain>
    </source>
</reference>
<organism evidence="7 8">
    <name type="scientific">Streptomyces radiopugnans</name>
    <dbReference type="NCBI Taxonomy" id="403935"/>
    <lineage>
        <taxon>Bacteria</taxon>
        <taxon>Bacillati</taxon>
        <taxon>Actinomycetota</taxon>
        <taxon>Actinomycetes</taxon>
        <taxon>Kitasatosporales</taxon>
        <taxon>Streptomycetaceae</taxon>
        <taxon>Streptomyces</taxon>
    </lineage>
</organism>
<dbReference type="InterPro" id="IPR050490">
    <property type="entry name" value="Bact_solute-bd_prot1"/>
</dbReference>
<keyword evidence="8" id="KW-1185">Reference proteome</keyword>
<accession>A0A1H9IKC2</accession>
<dbReference type="PANTHER" id="PTHR43649:SF31">
    <property type="entry name" value="SN-GLYCEROL-3-PHOSPHATE-BINDING PERIPLASMIC PROTEIN UGPB"/>
    <property type="match status" value="1"/>
</dbReference>
<feature type="signal peptide" evidence="6">
    <location>
        <begin position="1"/>
        <end position="19"/>
    </location>
</feature>